<dbReference type="GO" id="GO:0008483">
    <property type="term" value="F:transaminase activity"/>
    <property type="evidence" value="ECO:0007669"/>
    <property type="project" value="UniProtKB-KW"/>
</dbReference>
<evidence type="ECO:0000313" key="3">
    <source>
        <dbReference type="Proteomes" id="UP001597541"/>
    </source>
</evidence>
<name>A0ABW5P856_9BACL</name>
<feature type="compositionally biased region" description="Basic residues" evidence="1">
    <location>
        <begin position="187"/>
        <end position="210"/>
    </location>
</feature>
<dbReference type="EMBL" id="JBHUME010000002">
    <property type="protein sequence ID" value="MFD2611421.1"/>
    <property type="molecule type" value="Genomic_DNA"/>
</dbReference>
<keyword evidence="2" id="KW-0808">Transferase</keyword>
<feature type="region of interest" description="Disordered" evidence="1">
    <location>
        <begin position="173"/>
        <end position="210"/>
    </location>
</feature>
<comment type="caution">
    <text evidence="2">The sequence shown here is derived from an EMBL/GenBank/DDBJ whole genome shotgun (WGS) entry which is preliminary data.</text>
</comment>
<gene>
    <name evidence="2" type="ORF">ACFSUF_03175</name>
</gene>
<sequence>MVQRDKYAAYRNNGGVVVHRPTVSAYPAAGYDSQLLSGGGQSGLGGADFYTQGYSPGAGQFPAGAPGQGYGGGGGGLFGGGAPGGSGGGGLFGGGGAAGGGGGGGGGLGGLLGGGGGAASGGSKLPNLKDISAFVERMGGIEGIVNTMTKAQKFMNSVQQFAPMFKLLATSFGKKKADDDDDDIPVRRRRKRKRSSYKGKGRRTKGKSRR</sequence>
<reference evidence="3" key="1">
    <citation type="journal article" date="2019" name="Int. J. Syst. Evol. Microbiol.">
        <title>The Global Catalogue of Microorganisms (GCM) 10K type strain sequencing project: providing services to taxonomists for standard genome sequencing and annotation.</title>
        <authorList>
            <consortium name="The Broad Institute Genomics Platform"/>
            <consortium name="The Broad Institute Genome Sequencing Center for Infectious Disease"/>
            <person name="Wu L."/>
            <person name="Ma J."/>
        </authorList>
    </citation>
    <scope>NUCLEOTIDE SEQUENCE [LARGE SCALE GENOMIC DNA]</scope>
    <source>
        <strain evidence="3">KCTC 3950</strain>
    </source>
</reference>
<dbReference type="RefSeq" id="WP_377600011.1">
    <property type="nucleotide sequence ID" value="NZ_JBHUME010000002.1"/>
</dbReference>
<protein>
    <submittedName>
        <fullName evidence="2">Aminotransferase</fullName>
    </submittedName>
</protein>
<evidence type="ECO:0000256" key="1">
    <source>
        <dbReference type="SAM" id="MobiDB-lite"/>
    </source>
</evidence>
<keyword evidence="2" id="KW-0032">Aminotransferase</keyword>
<organism evidence="2 3">
    <name type="scientific">Paenibacillus gansuensis</name>
    <dbReference type="NCBI Taxonomy" id="306542"/>
    <lineage>
        <taxon>Bacteria</taxon>
        <taxon>Bacillati</taxon>
        <taxon>Bacillota</taxon>
        <taxon>Bacilli</taxon>
        <taxon>Bacillales</taxon>
        <taxon>Paenibacillaceae</taxon>
        <taxon>Paenibacillus</taxon>
    </lineage>
</organism>
<evidence type="ECO:0000313" key="2">
    <source>
        <dbReference type="EMBL" id="MFD2611421.1"/>
    </source>
</evidence>
<dbReference type="Proteomes" id="UP001597541">
    <property type="component" value="Unassembled WGS sequence"/>
</dbReference>
<keyword evidence="3" id="KW-1185">Reference proteome</keyword>
<accession>A0ABW5P856</accession>
<proteinExistence type="predicted"/>